<dbReference type="KEGG" id="ota:OT_ostta02g00350"/>
<dbReference type="InParanoid" id="Q01F76"/>
<name>Q01F76_OSTTA</name>
<accession>Q01F76</accession>
<dbReference type="Proteomes" id="UP000009170">
    <property type="component" value="Unassembled WGS sequence"/>
</dbReference>
<reference evidence="2" key="1">
    <citation type="journal article" date="2006" name="Proc. Natl. Acad. Sci. U.S.A.">
        <title>Genome analysis of the smallest free-living eukaryote Ostreococcus tauri unveils many unique features.</title>
        <authorList>
            <person name="Derelle E."/>
            <person name="Ferraz C."/>
            <person name="Rombauts S."/>
            <person name="Rouze P."/>
            <person name="Worden A.Z."/>
            <person name="Robbens S."/>
            <person name="Partensky F."/>
            <person name="Degroeve S."/>
            <person name="Echeynie S."/>
            <person name="Cooke R."/>
            <person name="Saeys Y."/>
            <person name="Wuyts J."/>
            <person name="Jabbari K."/>
            <person name="Bowler C."/>
            <person name="Panaud O."/>
            <person name="Piegu B."/>
            <person name="Ball S.G."/>
            <person name="Ral J.-P."/>
            <person name="Bouget F.-Y."/>
            <person name="Piganeau G."/>
            <person name="De Baets B."/>
            <person name="Picard A."/>
            <person name="Delseny M."/>
            <person name="Demaille J."/>
            <person name="Van de Peer Y."/>
            <person name="Moreau H."/>
        </authorList>
    </citation>
    <scope>NUCLEOTIDE SEQUENCE [LARGE SCALE GENOMIC DNA]</scope>
    <source>
        <strain evidence="2">OTTH 0595 / CCAP 157/2 / RCC745</strain>
    </source>
</reference>
<reference evidence="1 2" key="2">
    <citation type="journal article" date="2014" name="BMC Genomics">
        <title>An improved genome of the model marine alga Ostreococcus tauri unfolds by assessing Illumina de novo assemblies.</title>
        <authorList>
            <person name="Blanc-Mathieu R."/>
            <person name="Verhelst B."/>
            <person name="Derelle E."/>
            <person name="Rombauts S."/>
            <person name="Bouget F.Y."/>
            <person name="Carre I."/>
            <person name="Chateau A."/>
            <person name="Eyre-Walker A."/>
            <person name="Grimsley N."/>
            <person name="Moreau H."/>
            <person name="Piegu B."/>
            <person name="Rivals E."/>
            <person name="Schackwitz W."/>
            <person name="Van de Peer Y."/>
            <person name="Piganeau G."/>
        </authorList>
    </citation>
    <scope>NUCLEOTIDE SEQUENCE [LARGE SCALE GENOMIC DNA]</scope>
    <source>
        <strain evidence="2">OTTH 0595 / CCAP 157/2 / RCC745</strain>
    </source>
</reference>
<gene>
    <name evidence="1" type="ORF">OT_ostta02g00350</name>
</gene>
<dbReference type="OMA" id="QVERCAH"/>
<keyword evidence="2" id="KW-1185">Reference proteome</keyword>
<sequence length="178" mass="19844">MRSFPREQELDSVISKTTAQANALRSTLRRGVDVASEAAKLNRSVRDAQRLLAFAGKSLKLKETQLQRQGETCLSLCQATKRAKVTIENICSYTISRRSSQNSKISFVLHESPSEYLKSIVQTYEEELVYCETVLNDMQCAMLPSETEVKKQESTVHLLTGATGSLVSVLLSRITRLA</sequence>
<comment type="caution">
    <text evidence="1">The sequence shown here is derived from an EMBL/GenBank/DDBJ whole genome shotgun (WGS) entry which is preliminary data.</text>
</comment>
<evidence type="ECO:0000313" key="2">
    <source>
        <dbReference type="Proteomes" id="UP000009170"/>
    </source>
</evidence>
<dbReference type="EMBL" id="CAID01000002">
    <property type="protein sequence ID" value="CAL52025.1"/>
    <property type="molecule type" value="Genomic_DNA"/>
</dbReference>
<evidence type="ECO:0000313" key="1">
    <source>
        <dbReference type="EMBL" id="CAL52025.1"/>
    </source>
</evidence>
<protein>
    <submittedName>
        <fullName evidence="1">Uncharacterized protein</fullName>
    </submittedName>
</protein>
<proteinExistence type="predicted"/>
<dbReference type="GeneID" id="9836731"/>
<dbReference type="AlphaFoldDB" id="Q01F76"/>
<dbReference type="RefSeq" id="XP_003074767.1">
    <property type="nucleotide sequence ID" value="XM_003074719.1"/>
</dbReference>
<organism evidence="1 2">
    <name type="scientific">Ostreococcus tauri</name>
    <name type="common">Marine green alga</name>
    <dbReference type="NCBI Taxonomy" id="70448"/>
    <lineage>
        <taxon>Eukaryota</taxon>
        <taxon>Viridiplantae</taxon>
        <taxon>Chlorophyta</taxon>
        <taxon>Mamiellophyceae</taxon>
        <taxon>Mamiellales</taxon>
        <taxon>Bathycoccaceae</taxon>
        <taxon>Ostreococcus</taxon>
    </lineage>
</organism>